<dbReference type="OrthoDB" id="1411058at2"/>
<reference evidence="1 2" key="1">
    <citation type="submission" date="2018-06" db="EMBL/GenBank/DDBJ databases">
        <title>Spirosoma sp. HMF3257 Genome sequencing and assembly.</title>
        <authorList>
            <person name="Kang H."/>
            <person name="Cha I."/>
            <person name="Kim H."/>
            <person name="Kang J."/>
            <person name="Joh K."/>
        </authorList>
    </citation>
    <scope>NUCLEOTIDE SEQUENCE [LARGE SCALE GENOMIC DNA]</scope>
    <source>
        <strain evidence="1 2">HMF3257</strain>
    </source>
</reference>
<evidence type="ECO:0000313" key="1">
    <source>
        <dbReference type="EMBL" id="RAI77096.1"/>
    </source>
</evidence>
<dbReference type="RefSeq" id="WP_111347276.1">
    <property type="nucleotide sequence ID" value="NZ_QLII01000001.1"/>
</dbReference>
<sequence length="339" mass="38605">MTLEGYTNEIDNLVKQVDVRLEIILAELYGQGLDPLNDVLIHPAGLFSRSYRRDVGRVKMGASDCLEKPDEDTIEPKDISLPPEDQRDFLNIEVHRDGLYDYLPEGLFHQPTTPGRDQQEVFADFDEQARRVRAARRFFQPFEQEFYFQRLLIELEARKYQLTEENIRTYGGGESLREFWGIPSDLLNTRQLVNLLHMLPIAHRISNDDQLIVSSLELILGVPITMRTIPPLSFEITLAEGDAPAPNELCRTELGNFSLGGIYQDTMPAIELRIGPLATDQLTDFLVGGRSRNILDLLIGYFLPTESDVVEYLIATEENQFLLLSDDQPTSVLGWASYI</sequence>
<protein>
    <recommendedName>
        <fullName evidence="3">Type VI secretion system baseplate subunit TssG</fullName>
    </recommendedName>
</protein>
<dbReference type="AlphaFoldDB" id="A0A327NT23"/>
<proteinExistence type="predicted"/>
<organism evidence="1 2">
    <name type="scientific">Spirosoma telluris</name>
    <dbReference type="NCBI Taxonomy" id="2183553"/>
    <lineage>
        <taxon>Bacteria</taxon>
        <taxon>Pseudomonadati</taxon>
        <taxon>Bacteroidota</taxon>
        <taxon>Cytophagia</taxon>
        <taxon>Cytophagales</taxon>
        <taxon>Cytophagaceae</taxon>
        <taxon>Spirosoma</taxon>
    </lineage>
</organism>
<comment type="caution">
    <text evidence="1">The sequence shown here is derived from an EMBL/GenBank/DDBJ whole genome shotgun (WGS) entry which is preliminary data.</text>
</comment>
<evidence type="ECO:0000313" key="2">
    <source>
        <dbReference type="Proteomes" id="UP000249016"/>
    </source>
</evidence>
<dbReference type="Proteomes" id="UP000249016">
    <property type="component" value="Unassembled WGS sequence"/>
</dbReference>
<dbReference type="InterPro" id="IPR010732">
    <property type="entry name" value="T6SS_TssG-like"/>
</dbReference>
<name>A0A327NT23_9BACT</name>
<evidence type="ECO:0008006" key="3">
    <source>
        <dbReference type="Google" id="ProtNLM"/>
    </source>
</evidence>
<dbReference type="Pfam" id="PF06996">
    <property type="entry name" value="T6SS_TssG"/>
    <property type="match status" value="1"/>
</dbReference>
<dbReference type="EMBL" id="QLII01000001">
    <property type="protein sequence ID" value="RAI77096.1"/>
    <property type="molecule type" value="Genomic_DNA"/>
</dbReference>
<accession>A0A327NT23</accession>
<keyword evidence="2" id="KW-1185">Reference proteome</keyword>
<gene>
    <name evidence="1" type="ORF">HMF3257_28180</name>
</gene>